<keyword evidence="4" id="KW-0315">Glutamine amidotransferase</keyword>
<name>A0A286DQ74_9ACTN</name>
<evidence type="ECO:0000313" key="4">
    <source>
        <dbReference type="EMBL" id="SOD60674.1"/>
    </source>
</evidence>
<feature type="signal peptide" evidence="1">
    <location>
        <begin position="1"/>
        <end position="31"/>
    </location>
</feature>
<dbReference type="Proteomes" id="UP000219072">
    <property type="component" value="Unassembled WGS sequence"/>
</dbReference>
<sequence>MSDTTRTTRLRRAGFLLVGGALCATALPAMSAGAAEAPDRAGQETAADPFDVLVFSKTAGFRHDSIETGIETITELGEANDFTVTATEDSALFTEENLAQYEAVVFLSTTGDVLDDAQQTAFEGYINNGGGYVGVHAAADTEYDWEWYDGLAGALFDSHPQIQQATVNVEDHDHPATAHLGDTWERTDEWYNYRTNPRETARVLASLDESSYEGGNMEGDHPIAWCKEYDGGLAFYTGGGHTIESFAEEDFRQHLLGGIQYAAGQTDADCSVEGENPEEPEYTSIFDGTSTEGWTQAGPGGFELDAEEGTLTSVGGMGLFYYEAEAYENFSLLLDWRQIGDSNSGIFLGSPVSDDPWDAVDQGYEIQIDDTDVPERTTGSVYTFQSADIEARDAALNPNGEWNTYELRVEGDHLQIFLNDVLINDFTSTEENRSLAGHIGLQNHGDEDTVQFRDVRVAELTATDCQH</sequence>
<keyword evidence="1" id="KW-0732">Signal</keyword>
<evidence type="ECO:0000313" key="5">
    <source>
        <dbReference type="Proteomes" id="UP000219072"/>
    </source>
</evidence>
<dbReference type="SUPFAM" id="SSF52317">
    <property type="entry name" value="Class I glutamine amidotransferase-like"/>
    <property type="match status" value="1"/>
</dbReference>
<feature type="domain" description="ThuA-like" evidence="2">
    <location>
        <begin position="52"/>
        <end position="262"/>
    </location>
</feature>
<dbReference type="PANTHER" id="PTHR40469:SF2">
    <property type="entry name" value="GALACTOSE-BINDING DOMAIN-LIKE SUPERFAMILY PROTEIN"/>
    <property type="match status" value="1"/>
</dbReference>
<dbReference type="InterPro" id="IPR010496">
    <property type="entry name" value="AL/BT2_dom"/>
</dbReference>
<dbReference type="PANTHER" id="PTHR40469">
    <property type="entry name" value="SECRETED GLYCOSYL HYDROLASE"/>
    <property type="match status" value="1"/>
</dbReference>
<keyword evidence="5" id="KW-1185">Reference proteome</keyword>
<dbReference type="GO" id="GO:0016787">
    <property type="term" value="F:hydrolase activity"/>
    <property type="evidence" value="ECO:0007669"/>
    <property type="project" value="InterPro"/>
</dbReference>
<dbReference type="InterPro" id="IPR029010">
    <property type="entry name" value="ThuA-like"/>
</dbReference>
<dbReference type="InterPro" id="IPR029062">
    <property type="entry name" value="Class_I_gatase-like"/>
</dbReference>
<dbReference type="Gene3D" id="2.60.120.560">
    <property type="entry name" value="Exo-inulinase, domain 1"/>
    <property type="match status" value="1"/>
</dbReference>
<evidence type="ECO:0000259" key="3">
    <source>
        <dbReference type="Pfam" id="PF06439"/>
    </source>
</evidence>
<dbReference type="EMBL" id="OCNE01000002">
    <property type="protein sequence ID" value="SOD60674.1"/>
    <property type="molecule type" value="Genomic_DNA"/>
</dbReference>
<protein>
    <submittedName>
        <fullName evidence="4">Type 1 glutamine amidotransferase (GATase1)</fullName>
    </submittedName>
</protein>
<feature type="domain" description="3-keto-alpha-glucoside-1,2-lyase/3-keto-2-hydroxy-glucal hydratase" evidence="3">
    <location>
        <begin position="282"/>
        <end position="457"/>
    </location>
</feature>
<gene>
    <name evidence="4" type="ORF">SAMN06297387_102210</name>
</gene>
<reference evidence="4 5" key="1">
    <citation type="submission" date="2017-09" db="EMBL/GenBank/DDBJ databases">
        <authorList>
            <person name="Ehlers B."/>
            <person name="Leendertz F.H."/>
        </authorList>
    </citation>
    <scope>NUCLEOTIDE SEQUENCE [LARGE SCALE GENOMIC DNA]</scope>
    <source>
        <strain evidence="4 5">CGMCC 4.7095</strain>
    </source>
</reference>
<evidence type="ECO:0000256" key="1">
    <source>
        <dbReference type="SAM" id="SignalP"/>
    </source>
</evidence>
<organism evidence="4 5">
    <name type="scientific">Streptomyces zhaozhouensis</name>
    <dbReference type="NCBI Taxonomy" id="1300267"/>
    <lineage>
        <taxon>Bacteria</taxon>
        <taxon>Bacillati</taxon>
        <taxon>Actinomycetota</taxon>
        <taxon>Actinomycetes</taxon>
        <taxon>Kitasatosporales</taxon>
        <taxon>Streptomycetaceae</taxon>
        <taxon>Streptomyces</taxon>
    </lineage>
</organism>
<proteinExistence type="predicted"/>
<dbReference type="AlphaFoldDB" id="A0A286DQ74"/>
<dbReference type="Gene3D" id="3.40.50.880">
    <property type="match status" value="1"/>
</dbReference>
<evidence type="ECO:0000259" key="2">
    <source>
        <dbReference type="Pfam" id="PF06283"/>
    </source>
</evidence>
<keyword evidence="4" id="KW-0808">Transferase</keyword>
<feature type="chain" id="PRO_5039259239" evidence="1">
    <location>
        <begin position="32"/>
        <end position="467"/>
    </location>
</feature>
<dbReference type="Pfam" id="PF06439">
    <property type="entry name" value="3keto-disac_hyd"/>
    <property type="match status" value="1"/>
</dbReference>
<accession>A0A286DQ74</accession>
<dbReference type="GO" id="GO:0016740">
    <property type="term" value="F:transferase activity"/>
    <property type="evidence" value="ECO:0007669"/>
    <property type="project" value="UniProtKB-KW"/>
</dbReference>
<dbReference type="Pfam" id="PF06283">
    <property type="entry name" value="ThuA"/>
    <property type="match status" value="1"/>
</dbReference>